<evidence type="ECO:0000256" key="2">
    <source>
        <dbReference type="ARBA" id="ARBA00012406"/>
    </source>
</evidence>
<dbReference type="AlphaFoldDB" id="A7SFG8"/>
<dbReference type="STRING" id="45351.A7SFG8"/>
<evidence type="ECO:0000256" key="7">
    <source>
        <dbReference type="ARBA" id="ARBA00022840"/>
    </source>
</evidence>
<dbReference type="SMART" id="SM00220">
    <property type="entry name" value="S_TKc"/>
    <property type="match status" value="1"/>
</dbReference>
<evidence type="ECO:0000259" key="11">
    <source>
        <dbReference type="PROSITE" id="PS50011"/>
    </source>
</evidence>
<dbReference type="InterPro" id="IPR001245">
    <property type="entry name" value="Ser-Thr/Tyr_kinase_cat_dom"/>
</dbReference>
<evidence type="ECO:0000256" key="10">
    <source>
        <dbReference type="SAM" id="Coils"/>
    </source>
</evidence>
<dbReference type="Gene3D" id="3.30.200.20">
    <property type="entry name" value="Phosphorylase Kinase, domain 1"/>
    <property type="match status" value="1"/>
</dbReference>
<feature type="coiled-coil region" evidence="10">
    <location>
        <begin position="335"/>
        <end position="369"/>
    </location>
</feature>
<evidence type="ECO:0000256" key="8">
    <source>
        <dbReference type="ARBA" id="ARBA00047559"/>
    </source>
</evidence>
<evidence type="ECO:0000313" key="12">
    <source>
        <dbReference type="EMBL" id="EDO37575.1"/>
    </source>
</evidence>
<comment type="catalytic activity">
    <reaction evidence="8">
        <text>L-threonyl-[protein] + ATP = O-phospho-L-threonyl-[protein] + ADP + H(+)</text>
        <dbReference type="Rhea" id="RHEA:46608"/>
        <dbReference type="Rhea" id="RHEA-COMP:11060"/>
        <dbReference type="Rhea" id="RHEA-COMP:11605"/>
        <dbReference type="ChEBI" id="CHEBI:15378"/>
        <dbReference type="ChEBI" id="CHEBI:30013"/>
        <dbReference type="ChEBI" id="CHEBI:30616"/>
        <dbReference type="ChEBI" id="CHEBI:61977"/>
        <dbReference type="ChEBI" id="CHEBI:456216"/>
        <dbReference type="EC" id="2.7.11.25"/>
    </reaction>
</comment>
<evidence type="ECO:0000256" key="5">
    <source>
        <dbReference type="ARBA" id="ARBA00022741"/>
    </source>
</evidence>
<dbReference type="EMBL" id="DS469644">
    <property type="protein sequence ID" value="EDO37575.1"/>
    <property type="molecule type" value="Genomic_DNA"/>
</dbReference>
<dbReference type="GO" id="GO:0004672">
    <property type="term" value="F:protein kinase activity"/>
    <property type="evidence" value="ECO:0000318"/>
    <property type="project" value="GO_Central"/>
</dbReference>
<evidence type="ECO:0000256" key="1">
    <source>
        <dbReference type="ARBA" id="ARBA00006529"/>
    </source>
</evidence>
<evidence type="ECO:0000256" key="4">
    <source>
        <dbReference type="ARBA" id="ARBA00022679"/>
    </source>
</evidence>
<gene>
    <name evidence="12" type="ORF">NEMVEDRAFT_v1g116420</name>
</gene>
<evidence type="ECO:0000256" key="9">
    <source>
        <dbReference type="ARBA" id="ARBA00048329"/>
    </source>
</evidence>
<dbReference type="PROSITE" id="PS00108">
    <property type="entry name" value="PROTEIN_KINASE_ST"/>
    <property type="match status" value="1"/>
</dbReference>
<dbReference type="EC" id="2.7.11.25" evidence="2"/>
<keyword evidence="10" id="KW-0175">Coiled coil</keyword>
<organism evidence="12 13">
    <name type="scientific">Nematostella vectensis</name>
    <name type="common">Starlet sea anemone</name>
    <dbReference type="NCBI Taxonomy" id="45351"/>
    <lineage>
        <taxon>Eukaryota</taxon>
        <taxon>Metazoa</taxon>
        <taxon>Cnidaria</taxon>
        <taxon>Anthozoa</taxon>
        <taxon>Hexacorallia</taxon>
        <taxon>Actiniaria</taxon>
        <taxon>Edwardsiidae</taxon>
        <taxon>Nematostella</taxon>
    </lineage>
</organism>
<keyword evidence="13" id="KW-1185">Reference proteome</keyword>
<dbReference type="InParanoid" id="A7SFG8"/>
<dbReference type="PRINTS" id="PR00109">
    <property type="entry name" value="TYRKINASE"/>
</dbReference>
<dbReference type="OMA" id="LETHAIM"/>
<dbReference type="InterPro" id="IPR051681">
    <property type="entry name" value="Ser/Thr_Kinases-Pseudokinases"/>
</dbReference>
<accession>A7SFG8</accession>
<protein>
    <recommendedName>
        <fullName evidence="2">mitogen-activated protein kinase kinase kinase</fullName>
        <ecNumber evidence="2">2.7.11.25</ecNumber>
    </recommendedName>
</protein>
<name>A7SFG8_NEMVE</name>
<dbReference type="GO" id="GO:0005737">
    <property type="term" value="C:cytoplasm"/>
    <property type="evidence" value="ECO:0000318"/>
    <property type="project" value="GO_Central"/>
</dbReference>
<dbReference type="HOGENOM" id="CLU_000288_7_35_1"/>
<dbReference type="InterPro" id="IPR000719">
    <property type="entry name" value="Prot_kinase_dom"/>
</dbReference>
<reference evidence="12 13" key="1">
    <citation type="journal article" date="2007" name="Science">
        <title>Sea anemone genome reveals ancestral eumetazoan gene repertoire and genomic organization.</title>
        <authorList>
            <person name="Putnam N.H."/>
            <person name="Srivastava M."/>
            <person name="Hellsten U."/>
            <person name="Dirks B."/>
            <person name="Chapman J."/>
            <person name="Salamov A."/>
            <person name="Terry A."/>
            <person name="Shapiro H."/>
            <person name="Lindquist E."/>
            <person name="Kapitonov V.V."/>
            <person name="Jurka J."/>
            <person name="Genikhovich G."/>
            <person name="Grigoriev I.V."/>
            <person name="Lucas S.M."/>
            <person name="Steele R.E."/>
            <person name="Finnerty J.R."/>
            <person name="Technau U."/>
            <person name="Martindale M.Q."/>
            <person name="Rokhsar D.S."/>
        </authorList>
    </citation>
    <scope>NUCLEOTIDE SEQUENCE [LARGE SCALE GENOMIC DNA]</scope>
    <source>
        <strain evidence="13">CH2 X CH6</strain>
    </source>
</reference>
<evidence type="ECO:0000256" key="6">
    <source>
        <dbReference type="ARBA" id="ARBA00022777"/>
    </source>
</evidence>
<comment type="catalytic activity">
    <reaction evidence="9">
        <text>L-seryl-[protein] + ATP = O-phospho-L-seryl-[protein] + ADP + H(+)</text>
        <dbReference type="Rhea" id="RHEA:17989"/>
        <dbReference type="Rhea" id="RHEA-COMP:9863"/>
        <dbReference type="Rhea" id="RHEA-COMP:11604"/>
        <dbReference type="ChEBI" id="CHEBI:15378"/>
        <dbReference type="ChEBI" id="CHEBI:29999"/>
        <dbReference type="ChEBI" id="CHEBI:30616"/>
        <dbReference type="ChEBI" id="CHEBI:83421"/>
        <dbReference type="ChEBI" id="CHEBI:456216"/>
        <dbReference type="EC" id="2.7.11.25"/>
    </reaction>
</comment>
<dbReference type="GO" id="GO:0005524">
    <property type="term" value="F:ATP binding"/>
    <property type="evidence" value="ECO:0007669"/>
    <property type="project" value="UniProtKB-KW"/>
</dbReference>
<dbReference type="SUPFAM" id="SSF56112">
    <property type="entry name" value="Protein kinase-like (PK-like)"/>
    <property type="match status" value="1"/>
</dbReference>
<keyword evidence="7" id="KW-0067">ATP-binding</keyword>
<keyword evidence="6" id="KW-0418">Kinase</keyword>
<dbReference type="PANTHER" id="PTHR44329:SF304">
    <property type="entry name" value="MITOGEN-ACTIVATED PROTEIN KINASE KINASE KINASE 13-LIKE ISOFORM X1"/>
    <property type="match status" value="1"/>
</dbReference>
<comment type="similarity">
    <text evidence="1">Belongs to the protein kinase superfamily. STE Ser/Thr protein kinase family. MAP kinase kinase kinase subfamily.</text>
</comment>
<dbReference type="FunFam" id="1.10.510.10:FF:000087">
    <property type="entry name" value="Mitogen-activated protein kinase kinase kinase 12"/>
    <property type="match status" value="1"/>
</dbReference>
<dbReference type="PANTHER" id="PTHR44329">
    <property type="entry name" value="SERINE/THREONINE-PROTEIN KINASE TNNI3K-RELATED"/>
    <property type="match status" value="1"/>
</dbReference>
<dbReference type="Proteomes" id="UP000001593">
    <property type="component" value="Unassembled WGS sequence"/>
</dbReference>
<evidence type="ECO:0000256" key="3">
    <source>
        <dbReference type="ARBA" id="ARBA00022527"/>
    </source>
</evidence>
<dbReference type="InterPro" id="IPR011009">
    <property type="entry name" value="Kinase-like_dom_sf"/>
</dbReference>
<dbReference type="Gene3D" id="1.10.510.10">
    <property type="entry name" value="Transferase(Phosphotransferase) domain 1"/>
    <property type="match status" value="1"/>
</dbReference>
<feature type="domain" description="Protein kinase" evidence="11">
    <location>
        <begin position="35"/>
        <end position="276"/>
    </location>
</feature>
<keyword evidence="3" id="KW-0723">Serine/threonine-protein kinase</keyword>
<sequence>LVQGLLGCLRPVWSLLGKSNKSEKSDSWVIPFEEIHELQWLGSGAQGAVFLGVYSDEQVAVKKVRHEKDTDIKHLRNLNHPNIIRFKGVCNQAPVYCVVMEYCPYGQLFEVLRDGREITPELLVGWTTQIADGMHYLHGNKIIHRDLKSPNILVSSNDILKISDFGTCKEFNEKSAKMTFAGTVAWMAPEVIRNEPCSEKVDVWSFGVLLWELLTGELPYKGVDSSAIIWGVGSNNLQLPVPSTCPEGIQLLMKLCWNSKPKNRPSFRQVLMHIEIAATDVLRTPPNTFHDQQVGWRSEISVEFEKMRNESANLQNLHELRRLDEELIQRRKEELKHARDIRMHYEEKLERANSLYHELNLCMEQLELREKELVR</sequence>
<proteinExistence type="inferred from homology"/>
<dbReference type="PhylomeDB" id="A7SFG8"/>
<keyword evidence="5" id="KW-0547">Nucleotide-binding</keyword>
<dbReference type="CDD" id="cd14059">
    <property type="entry name" value="STKc_MAP3K12_13"/>
    <property type="match status" value="1"/>
</dbReference>
<evidence type="ECO:0000313" key="13">
    <source>
        <dbReference type="Proteomes" id="UP000001593"/>
    </source>
</evidence>
<dbReference type="PROSITE" id="PS50011">
    <property type="entry name" value="PROTEIN_KINASE_DOM"/>
    <property type="match status" value="1"/>
</dbReference>
<dbReference type="Pfam" id="PF07714">
    <property type="entry name" value="PK_Tyr_Ser-Thr"/>
    <property type="match status" value="1"/>
</dbReference>
<dbReference type="GO" id="GO:0004709">
    <property type="term" value="F:MAP kinase kinase kinase activity"/>
    <property type="evidence" value="ECO:0007669"/>
    <property type="project" value="UniProtKB-EC"/>
</dbReference>
<keyword evidence="4" id="KW-0808">Transferase</keyword>
<dbReference type="GO" id="GO:0007165">
    <property type="term" value="P:signal transduction"/>
    <property type="evidence" value="ECO:0000318"/>
    <property type="project" value="GO_Central"/>
</dbReference>
<dbReference type="InterPro" id="IPR008271">
    <property type="entry name" value="Ser/Thr_kinase_AS"/>
</dbReference>
<feature type="non-terminal residue" evidence="12">
    <location>
        <position position="375"/>
    </location>
</feature>
<dbReference type="eggNOG" id="KOG4721">
    <property type="taxonomic scope" value="Eukaryota"/>
</dbReference>